<dbReference type="SUPFAM" id="SSF53335">
    <property type="entry name" value="S-adenosyl-L-methionine-dependent methyltransferases"/>
    <property type="match status" value="1"/>
</dbReference>
<reference evidence="4 5" key="1">
    <citation type="submission" date="2024-09" db="EMBL/GenBank/DDBJ databases">
        <title>Floridaenema gen nov. (Aerosakkonemataceae, Aerosakkonematales ord. nov., Cyanobacteria) from benthic tropical and subtropical fresh waters, with the description of four new species.</title>
        <authorList>
            <person name="Moretto J.A."/>
            <person name="Berthold D.E."/>
            <person name="Lefler F.W."/>
            <person name="Huang I.-S."/>
            <person name="Laughinghouse H. IV."/>
        </authorList>
    </citation>
    <scope>NUCLEOTIDE SEQUENCE [LARGE SCALE GENOMIC DNA]</scope>
    <source>
        <strain evidence="4 5">BLCC-F167</strain>
    </source>
</reference>
<sequence length="223" mass="24319">MTQTQWTAVDNYITDLLIPSDSALDATIQSTIDANLPKINVAPNQGKLLHILAQIQGARRILELGTLAGYSTIWLARALPPGGKLITLEANPKHAEVARQNIDRAGLTKIVEIRIGAALDTLPQLANERQAPFDFVFIDADKVNIPDYFKWALKLTRRGSVIIVDNVIRKGAVIDADSSDENIQGVRKFNRLLAVETRVKATTIQTVGSKGYDGLTIALVIAD</sequence>
<evidence type="ECO:0000256" key="3">
    <source>
        <dbReference type="ARBA" id="ARBA00022691"/>
    </source>
</evidence>
<gene>
    <name evidence="4" type="ORF">ACE1CA_22610</name>
</gene>
<evidence type="ECO:0000256" key="2">
    <source>
        <dbReference type="ARBA" id="ARBA00022679"/>
    </source>
</evidence>
<evidence type="ECO:0000313" key="4">
    <source>
        <dbReference type="EMBL" id="MFB2837329.1"/>
    </source>
</evidence>
<organism evidence="4 5">
    <name type="scientific">Floridaenema evergladense BLCC-F167</name>
    <dbReference type="NCBI Taxonomy" id="3153639"/>
    <lineage>
        <taxon>Bacteria</taxon>
        <taxon>Bacillati</taxon>
        <taxon>Cyanobacteriota</taxon>
        <taxon>Cyanophyceae</taxon>
        <taxon>Oscillatoriophycideae</taxon>
        <taxon>Aerosakkonematales</taxon>
        <taxon>Aerosakkonemataceae</taxon>
        <taxon>Floridanema</taxon>
        <taxon>Floridanema evergladense</taxon>
    </lineage>
</organism>
<keyword evidence="1 4" id="KW-0489">Methyltransferase</keyword>
<evidence type="ECO:0000313" key="5">
    <source>
        <dbReference type="Proteomes" id="UP001576780"/>
    </source>
</evidence>
<dbReference type="InterPro" id="IPR029063">
    <property type="entry name" value="SAM-dependent_MTases_sf"/>
</dbReference>
<dbReference type="Gene3D" id="3.40.50.150">
    <property type="entry name" value="Vaccinia Virus protein VP39"/>
    <property type="match status" value="1"/>
</dbReference>
<dbReference type="Pfam" id="PF01596">
    <property type="entry name" value="Methyltransf_3"/>
    <property type="match status" value="1"/>
</dbReference>
<dbReference type="PROSITE" id="PS51682">
    <property type="entry name" value="SAM_OMT_I"/>
    <property type="match status" value="1"/>
</dbReference>
<dbReference type="PANTHER" id="PTHR10509:SF14">
    <property type="entry name" value="CAFFEOYL-COA O-METHYLTRANSFERASE 3-RELATED"/>
    <property type="match status" value="1"/>
</dbReference>
<dbReference type="EC" id="2.1.1.-" evidence="4"/>
<name>A0ABV4WQG7_9CYAN</name>
<dbReference type="EMBL" id="JBHFNT010000207">
    <property type="protein sequence ID" value="MFB2837329.1"/>
    <property type="molecule type" value="Genomic_DNA"/>
</dbReference>
<dbReference type="PANTHER" id="PTHR10509">
    <property type="entry name" value="O-METHYLTRANSFERASE-RELATED"/>
    <property type="match status" value="1"/>
</dbReference>
<dbReference type="CDD" id="cd02440">
    <property type="entry name" value="AdoMet_MTases"/>
    <property type="match status" value="1"/>
</dbReference>
<comment type="caution">
    <text evidence="4">The sequence shown here is derived from an EMBL/GenBank/DDBJ whole genome shotgun (WGS) entry which is preliminary data.</text>
</comment>
<dbReference type="InterPro" id="IPR050362">
    <property type="entry name" value="Cation-dep_OMT"/>
</dbReference>
<dbReference type="Proteomes" id="UP001576780">
    <property type="component" value="Unassembled WGS sequence"/>
</dbReference>
<dbReference type="InterPro" id="IPR002935">
    <property type="entry name" value="SAM_O-MeTrfase"/>
</dbReference>
<protein>
    <submittedName>
        <fullName evidence="4">O-methyltransferase</fullName>
        <ecNumber evidence="4">2.1.1.-</ecNumber>
    </submittedName>
</protein>
<proteinExistence type="predicted"/>
<dbReference type="RefSeq" id="WP_413279681.1">
    <property type="nucleotide sequence ID" value="NZ_JBHFNT010000207.1"/>
</dbReference>
<keyword evidence="2 4" id="KW-0808">Transferase</keyword>
<dbReference type="GO" id="GO:0008168">
    <property type="term" value="F:methyltransferase activity"/>
    <property type="evidence" value="ECO:0007669"/>
    <property type="project" value="UniProtKB-KW"/>
</dbReference>
<keyword evidence="3" id="KW-0949">S-adenosyl-L-methionine</keyword>
<evidence type="ECO:0000256" key="1">
    <source>
        <dbReference type="ARBA" id="ARBA00022603"/>
    </source>
</evidence>
<dbReference type="GO" id="GO:0032259">
    <property type="term" value="P:methylation"/>
    <property type="evidence" value="ECO:0007669"/>
    <property type="project" value="UniProtKB-KW"/>
</dbReference>
<keyword evidence="5" id="KW-1185">Reference proteome</keyword>
<accession>A0ABV4WQG7</accession>